<keyword evidence="1" id="KW-0812">Transmembrane</keyword>
<dbReference type="InterPro" id="IPR003646">
    <property type="entry name" value="SH3-like_bac-type"/>
</dbReference>
<gene>
    <name evidence="4" type="ORF">PCC6912_21860</name>
</gene>
<accession>A0A3S0Y358</accession>
<evidence type="ECO:0000256" key="2">
    <source>
        <dbReference type="SAM" id="SignalP"/>
    </source>
</evidence>
<dbReference type="EMBL" id="RSCJ01000007">
    <property type="protein sequence ID" value="RUR83353.1"/>
    <property type="molecule type" value="Genomic_DNA"/>
</dbReference>
<keyword evidence="1" id="KW-0472">Membrane</keyword>
<keyword evidence="5" id="KW-1185">Reference proteome</keyword>
<feature type="signal peptide" evidence="2">
    <location>
        <begin position="1"/>
        <end position="30"/>
    </location>
</feature>
<dbReference type="AlphaFoldDB" id="A0A3S0Y358"/>
<name>A0A3S0Y358_CHLFR</name>
<evidence type="ECO:0000313" key="4">
    <source>
        <dbReference type="EMBL" id="RUR83353.1"/>
    </source>
</evidence>
<evidence type="ECO:0000256" key="1">
    <source>
        <dbReference type="SAM" id="Phobius"/>
    </source>
</evidence>
<keyword evidence="2" id="KW-0732">Signal</keyword>
<keyword evidence="1" id="KW-1133">Transmembrane helix</keyword>
<dbReference type="Proteomes" id="UP000268857">
    <property type="component" value="Unassembled WGS sequence"/>
</dbReference>
<reference evidence="4 5" key="1">
    <citation type="journal article" date="2019" name="Genome Biol. Evol.">
        <title>Day and night: Metabolic profiles and evolutionary relationships of six axenic non-marine cyanobacteria.</title>
        <authorList>
            <person name="Will S.E."/>
            <person name="Henke P."/>
            <person name="Boedeker C."/>
            <person name="Huang S."/>
            <person name="Brinkmann H."/>
            <person name="Rohde M."/>
            <person name="Jarek M."/>
            <person name="Friedl T."/>
            <person name="Seufert S."/>
            <person name="Schumacher M."/>
            <person name="Overmann J."/>
            <person name="Neumann-Schaal M."/>
            <person name="Petersen J."/>
        </authorList>
    </citation>
    <scope>NUCLEOTIDE SEQUENCE [LARGE SCALE GENOMIC DNA]</scope>
    <source>
        <strain evidence="4 5">PCC 6912</strain>
    </source>
</reference>
<dbReference type="Gene3D" id="2.30.30.40">
    <property type="entry name" value="SH3 Domains"/>
    <property type="match status" value="1"/>
</dbReference>
<protein>
    <recommendedName>
        <fullName evidence="3">SH3b domain-containing protein</fullName>
    </recommendedName>
</protein>
<dbReference type="OrthoDB" id="570428at2"/>
<sequence length="219" mass="24270">MKTWKSSFKVSSSIAFTVAAMALTSSPAHAQSKLPANVAIRAQDACVDQARAKGFNLENVVSVESANADTVRVVLNLTQNGQRYKLTCNYNKASGTSVYEDTTTTTTTHQPLINPWLLGLVLPLVGLGLLRLWTKGRGSDKHDRHTRKNLGNRSEAIVRTRRDRLEIYSGPGTTYRITGNLRNGQQVILSGRYNNNWAELADGGWVPLQYLETNPQYTY</sequence>
<evidence type="ECO:0000259" key="3">
    <source>
        <dbReference type="SMART" id="SM00287"/>
    </source>
</evidence>
<dbReference type="STRING" id="211165.GCA_000317285_04726"/>
<evidence type="ECO:0000313" key="5">
    <source>
        <dbReference type="Proteomes" id="UP000268857"/>
    </source>
</evidence>
<comment type="caution">
    <text evidence="4">The sequence shown here is derived from an EMBL/GenBank/DDBJ whole genome shotgun (WGS) entry which is preliminary data.</text>
</comment>
<feature type="domain" description="SH3b" evidence="3">
    <location>
        <begin position="154"/>
        <end position="215"/>
    </location>
</feature>
<organism evidence="4 5">
    <name type="scientific">Chlorogloeopsis fritschii PCC 6912</name>
    <dbReference type="NCBI Taxonomy" id="211165"/>
    <lineage>
        <taxon>Bacteria</taxon>
        <taxon>Bacillati</taxon>
        <taxon>Cyanobacteriota</taxon>
        <taxon>Cyanophyceae</taxon>
        <taxon>Nostocales</taxon>
        <taxon>Chlorogloeopsidaceae</taxon>
        <taxon>Chlorogloeopsis</taxon>
    </lineage>
</organism>
<proteinExistence type="predicted"/>
<feature type="chain" id="PRO_5018684368" description="SH3b domain-containing protein" evidence="2">
    <location>
        <begin position="31"/>
        <end position="219"/>
    </location>
</feature>
<feature type="transmembrane region" description="Helical" evidence="1">
    <location>
        <begin position="116"/>
        <end position="134"/>
    </location>
</feature>
<dbReference type="RefSeq" id="WP_016874713.1">
    <property type="nucleotide sequence ID" value="NZ_AJLN01000116.1"/>
</dbReference>
<dbReference type="SMART" id="SM00287">
    <property type="entry name" value="SH3b"/>
    <property type="match status" value="1"/>
</dbReference>